<evidence type="ECO:0000256" key="10">
    <source>
        <dbReference type="ARBA" id="ARBA00022984"/>
    </source>
</evidence>
<comment type="similarity">
    <text evidence="2">In the C-terminal section; belongs to the transpeptidase family.</text>
</comment>
<reference evidence="20" key="1">
    <citation type="submission" date="2010-08" db="EMBL/GenBank/DDBJ databases">
        <title>Genome sequence of Parvularcula bermudensis HTCC2503.</title>
        <authorList>
            <person name="Kang D.-M."/>
            <person name="Oh H.-M."/>
            <person name="Cho J.-C."/>
        </authorList>
    </citation>
    <scope>NUCLEOTIDE SEQUENCE [LARGE SCALE GENOMIC DNA]</scope>
    <source>
        <strain evidence="20">ATCC BAA-594 / HTCC2503 / KCTC 12087</strain>
    </source>
</reference>
<dbReference type="EMBL" id="CP002156">
    <property type="protein sequence ID" value="ADM09665.1"/>
    <property type="molecule type" value="Genomic_DNA"/>
</dbReference>
<protein>
    <submittedName>
        <fullName evidence="19">Uncharacterized protein</fullName>
    </submittedName>
</protein>
<keyword evidence="9" id="KW-0133">Cell shape</keyword>
<dbReference type="Gene3D" id="1.10.3810.10">
    <property type="entry name" value="Biosynthetic peptidoglycan transglycosylase-like"/>
    <property type="match status" value="1"/>
</dbReference>
<keyword evidence="8" id="KW-0378">Hydrolase</keyword>
<dbReference type="FunFam" id="1.10.3810.10:FF:000001">
    <property type="entry name" value="Penicillin-binding protein 1A"/>
    <property type="match status" value="1"/>
</dbReference>
<dbReference type="InterPro" id="IPR012338">
    <property type="entry name" value="Beta-lactam/transpept-like"/>
</dbReference>
<evidence type="ECO:0000256" key="9">
    <source>
        <dbReference type="ARBA" id="ARBA00022960"/>
    </source>
</evidence>
<dbReference type="GO" id="GO:0030288">
    <property type="term" value="C:outer membrane-bounded periplasmic space"/>
    <property type="evidence" value="ECO:0007669"/>
    <property type="project" value="TreeGrafter"/>
</dbReference>
<dbReference type="Pfam" id="PF00905">
    <property type="entry name" value="Transpeptidase"/>
    <property type="match status" value="1"/>
</dbReference>
<dbReference type="STRING" id="314260.PB2503_08049"/>
<dbReference type="SUPFAM" id="SSF56601">
    <property type="entry name" value="beta-lactamase/transpeptidase-like"/>
    <property type="match status" value="1"/>
</dbReference>
<organism evidence="19 20">
    <name type="scientific">Parvularcula bermudensis (strain ATCC BAA-594 / HTCC2503 / KCTC 12087)</name>
    <dbReference type="NCBI Taxonomy" id="314260"/>
    <lineage>
        <taxon>Bacteria</taxon>
        <taxon>Pseudomonadati</taxon>
        <taxon>Pseudomonadota</taxon>
        <taxon>Alphaproteobacteria</taxon>
        <taxon>Parvularculales</taxon>
        <taxon>Parvularculaceae</taxon>
        <taxon>Parvularcula</taxon>
    </lineage>
</organism>
<keyword evidence="16" id="KW-0472">Membrane</keyword>
<evidence type="ECO:0000259" key="18">
    <source>
        <dbReference type="Pfam" id="PF00912"/>
    </source>
</evidence>
<evidence type="ECO:0000259" key="17">
    <source>
        <dbReference type="Pfam" id="PF00905"/>
    </source>
</evidence>
<dbReference type="InterPro" id="IPR001264">
    <property type="entry name" value="Glyco_trans_51"/>
</dbReference>
<name>E0TH81_PARBH</name>
<evidence type="ECO:0000313" key="20">
    <source>
        <dbReference type="Proteomes" id="UP000001302"/>
    </source>
</evidence>
<feature type="compositionally biased region" description="Polar residues" evidence="15">
    <location>
        <begin position="722"/>
        <end position="734"/>
    </location>
</feature>
<dbReference type="InterPro" id="IPR023346">
    <property type="entry name" value="Lysozyme-like_dom_sf"/>
</dbReference>
<dbReference type="CAZy" id="GT51">
    <property type="family name" value="Glycosyltransferase Family 51"/>
</dbReference>
<dbReference type="GO" id="GO:0008360">
    <property type="term" value="P:regulation of cell shape"/>
    <property type="evidence" value="ECO:0007669"/>
    <property type="project" value="UniProtKB-KW"/>
</dbReference>
<dbReference type="GO" id="GO:0006508">
    <property type="term" value="P:proteolysis"/>
    <property type="evidence" value="ECO:0007669"/>
    <property type="project" value="UniProtKB-KW"/>
</dbReference>
<dbReference type="OrthoDB" id="9766909at2"/>
<dbReference type="RefSeq" id="WP_013300639.1">
    <property type="nucleotide sequence ID" value="NC_014414.1"/>
</dbReference>
<evidence type="ECO:0000256" key="7">
    <source>
        <dbReference type="ARBA" id="ARBA00022679"/>
    </source>
</evidence>
<evidence type="ECO:0000256" key="11">
    <source>
        <dbReference type="ARBA" id="ARBA00023268"/>
    </source>
</evidence>
<keyword evidence="4" id="KW-0121">Carboxypeptidase</keyword>
<evidence type="ECO:0000256" key="1">
    <source>
        <dbReference type="ARBA" id="ARBA00004752"/>
    </source>
</evidence>
<dbReference type="PANTHER" id="PTHR32282">
    <property type="entry name" value="BINDING PROTEIN TRANSPEPTIDASE, PUTATIVE-RELATED"/>
    <property type="match status" value="1"/>
</dbReference>
<feature type="domain" description="Penicillin-binding protein transpeptidase" evidence="17">
    <location>
        <begin position="381"/>
        <end position="610"/>
    </location>
</feature>
<keyword evidence="5" id="KW-0645">Protease</keyword>
<dbReference type="KEGG" id="pbr:PB2503_08049"/>
<evidence type="ECO:0000256" key="13">
    <source>
        <dbReference type="ARBA" id="ARBA00034000"/>
    </source>
</evidence>
<dbReference type="NCBIfam" id="TIGR02074">
    <property type="entry name" value="PBP_1a_fam"/>
    <property type="match status" value="1"/>
</dbReference>
<dbReference type="GO" id="GO:0008658">
    <property type="term" value="F:penicillin binding"/>
    <property type="evidence" value="ECO:0007669"/>
    <property type="project" value="InterPro"/>
</dbReference>
<evidence type="ECO:0000256" key="15">
    <source>
        <dbReference type="SAM" id="MobiDB-lite"/>
    </source>
</evidence>
<dbReference type="GO" id="GO:0009252">
    <property type="term" value="P:peptidoglycan biosynthetic process"/>
    <property type="evidence" value="ECO:0007669"/>
    <property type="project" value="UniProtKB-UniPathway"/>
</dbReference>
<keyword evidence="11" id="KW-0511">Multifunctional enzyme</keyword>
<evidence type="ECO:0000256" key="3">
    <source>
        <dbReference type="ARBA" id="ARBA00007739"/>
    </source>
</evidence>
<sequence length="775" mass="83867">MRLSDLQPLRTLAGDLAAGLAEMIVRVARAGVLAGRAILVGLAAFLSRLARQPRSPGLGVVRRGLRGLVLTGFSVACAVGIMGLAVNGRFADSVLPKRDVDLWTINRQPSLTILDRNGEVLGRRGARVADPVPIEELPPYLVEAFLATEDRRFFDHSGFDLRGLARAAVANFRARSVVEGGSTITQQLAKNLFLKPEKTLLRKLEELQYALWLEARLTKSEILSLYLNRTYLGAGAYGVEAAAQAYFSKSARDVTIAEAALLAGLPQAPSYLDPTSNPEGAHRRATEVIENLVETGHLDEVSAGIAKAIPATIAPTTRGPDYGYFLDYIQADLSRRLGAPQEDLIILTTLDPQLQRQAEAAVLTHINEDSRELGAEQAALIAFDPAGGIVAMVGGTDYRTSLFNRATSARRQPGSAFKPFVFLAAMEAGLSPQTLVIDRPIKVGKWEPTNYNGYHLGPLRLDSAAARSTNSIAVQLTEGIGRERIIDAARRAGITEPLKPLPSLALGAFELTLHELTAAYLPLADHGREKSPHGILRVENRHGKELYAFSSIEDYYVLEPDKADDTARLLQAVMTRGTGRRGQFGGHDLAGKTGTTNDWHDAWFIGFSRYYTVGVWVGNDENRGMAKISGSTIPLSIWKDFMVAAHEGKSPRPLFDDGADNQARPLRDVGSYYSGLQADLYQIAAGQPNYPWAGGSREPSGPNDRGFFQRVFGIGDDRRGDPSQQTVPGPSSVNRVRGEAATGVEAPPVRYRAGRRIPEARVIGEAAPGARSTAE</sequence>
<dbReference type="SUPFAM" id="SSF53955">
    <property type="entry name" value="Lysozyme-like"/>
    <property type="match status" value="1"/>
</dbReference>
<keyword evidence="16" id="KW-1133">Transmembrane helix</keyword>
<keyword evidence="7" id="KW-0808">Transferase</keyword>
<dbReference type="GO" id="GO:0009002">
    <property type="term" value="F:serine-type D-Ala-D-Ala carboxypeptidase activity"/>
    <property type="evidence" value="ECO:0007669"/>
    <property type="project" value="UniProtKB-EC"/>
</dbReference>
<evidence type="ECO:0000256" key="5">
    <source>
        <dbReference type="ARBA" id="ARBA00022670"/>
    </source>
</evidence>
<dbReference type="GO" id="GO:0008955">
    <property type="term" value="F:peptidoglycan glycosyltransferase activity"/>
    <property type="evidence" value="ECO:0007669"/>
    <property type="project" value="UniProtKB-EC"/>
</dbReference>
<proteinExistence type="inferred from homology"/>
<evidence type="ECO:0000256" key="14">
    <source>
        <dbReference type="ARBA" id="ARBA00049902"/>
    </source>
</evidence>
<feature type="region of interest" description="Disordered" evidence="15">
    <location>
        <begin position="713"/>
        <end position="747"/>
    </location>
</feature>
<keyword evidence="10" id="KW-0573">Peptidoglycan synthesis</keyword>
<reference evidence="19 20" key="2">
    <citation type="journal article" date="2011" name="J. Bacteriol.">
        <title>Complete genome sequence of strain HTCC2503T of Parvularcula bermudensis, the type species of the order "Parvularculales" in the class Alphaproteobacteria.</title>
        <authorList>
            <person name="Oh H.M."/>
            <person name="Kang I."/>
            <person name="Vergin K.L."/>
            <person name="Kang D."/>
            <person name="Rhee K.H."/>
            <person name="Giovannoni S.J."/>
            <person name="Cho J.C."/>
        </authorList>
    </citation>
    <scope>NUCLEOTIDE SEQUENCE [LARGE SCALE GENOMIC DNA]</scope>
    <source>
        <strain evidence="20">ATCC BAA-594 / HTCC2503 / KCTC 12087</strain>
    </source>
</reference>
<evidence type="ECO:0000256" key="4">
    <source>
        <dbReference type="ARBA" id="ARBA00022645"/>
    </source>
</evidence>
<dbReference type="Pfam" id="PF00912">
    <property type="entry name" value="Transgly"/>
    <property type="match status" value="1"/>
</dbReference>
<gene>
    <name evidence="19" type="ordered locus">PB2503_08049</name>
</gene>
<dbReference type="eggNOG" id="COG0744">
    <property type="taxonomic scope" value="Bacteria"/>
</dbReference>
<keyword evidence="6" id="KW-0328">Glycosyltransferase</keyword>
<dbReference type="Proteomes" id="UP000001302">
    <property type="component" value="Chromosome"/>
</dbReference>
<dbReference type="UniPathway" id="UPA00219"/>
<comment type="catalytic activity">
    <reaction evidence="14">
        <text>[GlcNAc-(1-&gt;4)-Mur2Ac(oyl-L-Ala-gamma-D-Glu-L-Lys-D-Ala-D-Ala)](n)-di-trans,octa-cis-undecaprenyl diphosphate + beta-D-GlcNAc-(1-&gt;4)-Mur2Ac(oyl-L-Ala-gamma-D-Glu-L-Lys-D-Ala-D-Ala)-di-trans,octa-cis-undecaprenyl diphosphate = [GlcNAc-(1-&gt;4)-Mur2Ac(oyl-L-Ala-gamma-D-Glu-L-Lys-D-Ala-D-Ala)](n+1)-di-trans,octa-cis-undecaprenyl diphosphate + di-trans,octa-cis-undecaprenyl diphosphate + H(+)</text>
        <dbReference type="Rhea" id="RHEA:23708"/>
        <dbReference type="Rhea" id="RHEA-COMP:9602"/>
        <dbReference type="Rhea" id="RHEA-COMP:9603"/>
        <dbReference type="ChEBI" id="CHEBI:15378"/>
        <dbReference type="ChEBI" id="CHEBI:58405"/>
        <dbReference type="ChEBI" id="CHEBI:60033"/>
        <dbReference type="ChEBI" id="CHEBI:78435"/>
        <dbReference type="EC" id="2.4.99.28"/>
    </reaction>
</comment>
<dbReference type="GO" id="GO:0071555">
    <property type="term" value="P:cell wall organization"/>
    <property type="evidence" value="ECO:0007669"/>
    <property type="project" value="UniProtKB-KW"/>
</dbReference>
<dbReference type="PANTHER" id="PTHR32282:SF33">
    <property type="entry name" value="PEPTIDOGLYCAN GLYCOSYLTRANSFERASE"/>
    <property type="match status" value="1"/>
</dbReference>
<keyword evidence="20" id="KW-1185">Reference proteome</keyword>
<comment type="similarity">
    <text evidence="3">In the N-terminal section; belongs to the glycosyltransferase 51 family.</text>
</comment>
<dbReference type="InterPro" id="IPR036950">
    <property type="entry name" value="PBP_transglycosylase"/>
</dbReference>
<evidence type="ECO:0000256" key="6">
    <source>
        <dbReference type="ARBA" id="ARBA00022676"/>
    </source>
</evidence>
<evidence type="ECO:0000256" key="16">
    <source>
        <dbReference type="SAM" id="Phobius"/>
    </source>
</evidence>
<comment type="catalytic activity">
    <reaction evidence="13">
        <text>Preferential cleavage: (Ac)2-L-Lys-D-Ala-|-D-Ala. Also transpeptidation of peptidyl-alanyl moieties that are N-acyl substituents of D-alanine.</text>
        <dbReference type="EC" id="3.4.16.4"/>
    </reaction>
</comment>
<evidence type="ECO:0000313" key="19">
    <source>
        <dbReference type="EMBL" id="ADM09665.1"/>
    </source>
</evidence>
<evidence type="ECO:0000256" key="8">
    <source>
        <dbReference type="ARBA" id="ARBA00022801"/>
    </source>
</evidence>
<dbReference type="Gene3D" id="3.40.710.10">
    <property type="entry name" value="DD-peptidase/beta-lactamase superfamily"/>
    <property type="match status" value="1"/>
</dbReference>
<dbReference type="HOGENOM" id="CLU_006354_2_4_5"/>
<dbReference type="AlphaFoldDB" id="E0TH81"/>
<dbReference type="InterPro" id="IPR001460">
    <property type="entry name" value="PCN-bd_Tpept"/>
</dbReference>
<accession>E0TH81</accession>
<feature type="transmembrane region" description="Helical" evidence="16">
    <location>
        <begin position="27"/>
        <end position="46"/>
    </location>
</feature>
<feature type="domain" description="Glycosyl transferase family 51" evidence="18">
    <location>
        <begin position="119"/>
        <end position="292"/>
    </location>
</feature>
<feature type="transmembrane region" description="Helical" evidence="16">
    <location>
        <begin position="67"/>
        <end position="86"/>
    </location>
</feature>
<comment type="pathway">
    <text evidence="1">Cell wall biogenesis; peptidoglycan biosynthesis.</text>
</comment>
<keyword evidence="12" id="KW-0961">Cell wall biogenesis/degradation</keyword>
<dbReference type="InterPro" id="IPR050396">
    <property type="entry name" value="Glycosyltr_51/Transpeptidase"/>
</dbReference>
<evidence type="ECO:0000256" key="2">
    <source>
        <dbReference type="ARBA" id="ARBA00007090"/>
    </source>
</evidence>
<evidence type="ECO:0000256" key="12">
    <source>
        <dbReference type="ARBA" id="ARBA00023316"/>
    </source>
</evidence>
<keyword evidence="16" id="KW-0812">Transmembrane</keyword>